<dbReference type="AlphaFoldDB" id="A0AAV0XQY7"/>
<keyword evidence="6" id="KW-0378">Hydrolase</keyword>
<comment type="cofactor">
    <cofactor evidence="1">
        <name>a divalent metal cation</name>
        <dbReference type="ChEBI" id="CHEBI:60240"/>
    </cofactor>
</comment>
<evidence type="ECO:0000256" key="2">
    <source>
        <dbReference type="ARBA" id="ARBA00004123"/>
    </source>
</evidence>
<keyword evidence="5" id="KW-0479">Metal-binding</keyword>
<dbReference type="Pfam" id="PF13359">
    <property type="entry name" value="DDE_Tnp_4"/>
    <property type="match status" value="1"/>
</dbReference>
<evidence type="ECO:0000256" key="6">
    <source>
        <dbReference type="ARBA" id="ARBA00022801"/>
    </source>
</evidence>
<evidence type="ECO:0000313" key="10">
    <source>
        <dbReference type="Proteomes" id="UP001160148"/>
    </source>
</evidence>
<evidence type="ECO:0000256" key="7">
    <source>
        <dbReference type="ARBA" id="ARBA00023242"/>
    </source>
</evidence>
<gene>
    <name evidence="9" type="ORF">MEUPH1_LOCUS24683</name>
</gene>
<dbReference type="EMBL" id="CARXXK010000438">
    <property type="protein sequence ID" value="CAI6370576.1"/>
    <property type="molecule type" value="Genomic_DNA"/>
</dbReference>
<reference evidence="9 10" key="1">
    <citation type="submission" date="2023-01" db="EMBL/GenBank/DDBJ databases">
        <authorList>
            <person name="Whitehead M."/>
        </authorList>
    </citation>
    <scope>NUCLEOTIDE SEQUENCE [LARGE SCALE GENOMIC DNA]</scope>
</reference>
<dbReference type="GO" id="GO:0016787">
    <property type="term" value="F:hydrolase activity"/>
    <property type="evidence" value="ECO:0007669"/>
    <property type="project" value="UniProtKB-KW"/>
</dbReference>
<dbReference type="InterPro" id="IPR027806">
    <property type="entry name" value="HARBI1_dom"/>
</dbReference>
<sequence length="375" mass="43200">MDNSYEHNMSLYRLKIIIICALQSIKNRQRKWHVKPIFKERKIHGDYYCLIKDYQINNSALFYNYMRMTSTAFEELIIHVGPFLQRIPTRPDTLSVGACLTATIRYMASGESMVDLSYSFRIGHTTVSKLILGLHTRATPIYLLFLKVLKVPRKQDWQNISHEFPMKWNSPNCCGALDGKHVVHQAVSNSGSSNYNYKGTHSIVLLALCDANYNFKLVDIWSPGRCSDGGIFKNSVIGKSMLSESIDFPKPVEIDNVNGPIPFHLVADESFTLLTNFKRPFPGRGKHNLHKNHAIFNYRLSRSRRTIENTFGIMSSKWRIFRRPIIASEKTVNAIIEAAVVYKNLRKWKVVIKKIKALNYKGNIIQFHNNVQLFL</sequence>
<dbReference type="Proteomes" id="UP001160148">
    <property type="component" value="Unassembled WGS sequence"/>
</dbReference>
<dbReference type="GO" id="GO:0004518">
    <property type="term" value="F:nuclease activity"/>
    <property type="evidence" value="ECO:0007669"/>
    <property type="project" value="UniProtKB-KW"/>
</dbReference>
<comment type="subcellular location">
    <subcellularLocation>
        <location evidence="2">Nucleus</location>
    </subcellularLocation>
</comment>
<organism evidence="9 10">
    <name type="scientific">Macrosiphum euphorbiae</name>
    <name type="common">potato aphid</name>
    <dbReference type="NCBI Taxonomy" id="13131"/>
    <lineage>
        <taxon>Eukaryota</taxon>
        <taxon>Metazoa</taxon>
        <taxon>Ecdysozoa</taxon>
        <taxon>Arthropoda</taxon>
        <taxon>Hexapoda</taxon>
        <taxon>Insecta</taxon>
        <taxon>Pterygota</taxon>
        <taxon>Neoptera</taxon>
        <taxon>Paraneoptera</taxon>
        <taxon>Hemiptera</taxon>
        <taxon>Sternorrhyncha</taxon>
        <taxon>Aphidomorpha</taxon>
        <taxon>Aphidoidea</taxon>
        <taxon>Aphididae</taxon>
        <taxon>Macrosiphini</taxon>
        <taxon>Macrosiphum</taxon>
    </lineage>
</organism>
<keyword evidence="7" id="KW-0539">Nucleus</keyword>
<name>A0AAV0XQY7_9HEMI</name>
<proteinExistence type="inferred from homology"/>
<keyword evidence="10" id="KW-1185">Reference proteome</keyword>
<evidence type="ECO:0000256" key="1">
    <source>
        <dbReference type="ARBA" id="ARBA00001968"/>
    </source>
</evidence>
<comment type="caution">
    <text evidence="9">The sequence shown here is derived from an EMBL/GenBank/DDBJ whole genome shotgun (WGS) entry which is preliminary data.</text>
</comment>
<dbReference type="PANTHER" id="PTHR22930:SF269">
    <property type="entry name" value="NUCLEASE HARBI1-LIKE PROTEIN"/>
    <property type="match status" value="1"/>
</dbReference>
<feature type="domain" description="DDE Tnp4" evidence="8">
    <location>
        <begin position="177"/>
        <end position="341"/>
    </location>
</feature>
<evidence type="ECO:0000313" key="9">
    <source>
        <dbReference type="EMBL" id="CAI6370576.1"/>
    </source>
</evidence>
<keyword evidence="4" id="KW-0540">Nuclease</keyword>
<dbReference type="GO" id="GO:0046872">
    <property type="term" value="F:metal ion binding"/>
    <property type="evidence" value="ECO:0007669"/>
    <property type="project" value="UniProtKB-KW"/>
</dbReference>
<dbReference type="InterPro" id="IPR045249">
    <property type="entry name" value="HARBI1-like"/>
</dbReference>
<protein>
    <recommendedName>
        <fullName evidence="8">DDE Tnp4 domain-containing protein</fullName>
    </recommendedName>
</protein>
<evidence type="ECO:0000256" key="5">
    <source>
        <dbReference type="ARBA" id="ARBA00022723"/>
    </source>
</evidence>
<comment type="similarity">
    <text evidence="3">Belongs to the HARBI1 family.</text>
</comment>
<dbReference type="PANTHER" id="PTHR22930">
    <property type="match status" value="1"/>
</dbReference>
<evidence type="ECO:0000259" key="8">
    <source>
        <dbReference type="Pfam" id="PF13359"/>
    </source>
</evidence>
<evidence type="ECO:0000256" key="3">
    <source>
        <dbReference type="ARBA" id="ARBA00006958"/>
    </source>
</evidence>
<dbReference type="GO" id="GO:0005634">
    <property type="term" value="C:nucleus"/>
    <property type="evidence" value="ECO:0007669"/>
    <property type="project" value="UniProtKB-SubCell"/>
</dbReference>
<accession>A0AAV0XQY7</accession>
<evidence type="ECO:0000256" key="4">
    <source>
        <dbReference type="ARBA" id="ARBA00022722"/>
    </source>
</evidence>